<reference evidence="2 3" key="1">
    <citation type="journal article" date="2017" name="PLoS Biol.">
        <title>The sea cucumber genome provides insights into morphological evolution and visceral regeneration.</title>
        <authorList>
            <person name="Zhang X."/>
            <person name="Sun L."/>
            <person name="Yuan J."/>
            <person name="Sun Y."/>
            <person name="Gao Y."/>
            <person name="Zhang L."/>
            <person name="Li S."/>
            <person name="Dai H."/>
            <person name="Hamel J.F."/>
            <person name="Liu C."/>
            <person name="Yu Y."/>
            <person name="Liu S."/>
            <person name="Lin W."/>
            <person name="Guo K."/>
            <person name="Jin S."/>
            <person name="Xu P."/>
            <person name="Storey K.B."/>
            <person name="Huan P."/>
            <person name="Zhang T."/>
            <person name="Zhou Y."/>
            <person name="Zhang J."/>
            <person name="Lin C."/>
            <person name="Li X."/>
            <person name="Xing L."/>
            <person name="Huo D."/>
            <person name="Sun M."/>
            <person name="Wang L."/>
            <person name="Mercier A."/>
            <person name="Li F."/>
            <person name="Yang H."/>
            <person name="Xiang J."/>
        </authorList>
    </citation>
    <scope>NUCLEOTIDE SEQUENCE [LARGE SCALE GENOMIC DNA]</scope>
    <source>
        <strain evidence="2">Shaxun</strain>
        <tissue evidence="2">Muscle</tissue>
    </source>
</reference>
<feature type="transmembrane region" description="Helical" evidence="1">
    <location>
        <begin position="463"/>
        <end position="487"/>
    </location>
</feature>
<feature type="transmembrane region" description="Helical" evidence="1">
    <location>
        <begin position="357"/>
        <end position="378"/>
    </location>
</feature>
<accession>A0A2G8LG79</accession>
<evidence type="ECO:0000313" key="2">
    <source>
        <dbReference type="EMBL" id="PIK59255.1"/>
    </source>
</evidence>
<dbReference type="SMART" id="SM01411">
    <property type="entry name" value="Ephrin_rec_like"/>
    <property type="match status" value="1"/>
</dbReference>
<dbReference type="Gene3D" id="2.10.50.10">
    <property type="entry name" value="Tumor Necrosis Factor Receptor, subunit A, domain 2"/>
    <property type="match status" value="1"/>
</dbReference>
<proteinExistence type="predicted"/>
<feature type="transmembrane region" description="Helical" evidence="1">
    <location>
        <begin position="313"/>
        <end position="336"/>
    </location>
</feature>
<keyword evidence="1" id="KW-0472">Membrane</keyword>
<gene>
    <name evidence="2" type="ORF">BSL78_03839</name>
</gene>
<evidence type="ECO:0008006" key="4">
    <source>
        <dbReference type="Google" id="ProtNLM"/>
    </source>
</evidence>
<dbReference type="EMBL" id="MRZV01000088">
    <property type="protein sequence ID" value="PIK59255.1"/>
    <property type="molecule type" value="Genomic_DNA"/>
</dbReference>
<organism evidence="2 3">
    <name type="scientific">Stichopus japonicus</name>
    <name type="common">Sea cucumber</name>
    <dbReference type="NCBI Taxonomy" id="307972"/>
    <lineage>
        <taxon>Eukaryota</taxon>
        <taxon>Metazoa</taxon>
        <taxon>Echinodermata</taxon>
        <taxon>Eleutherozoa</taxon>
        <taxon>Echinozoa</taxon>
        <taxon>Holothuroidea</taxon>
        <taxon>Aspidochirotacea</taxon>
        <taxon>Aspidochirotida</taxon>
        <taxon>Stichopodidae</taxon>
        <taxon>Apostichopus</taxon>
    </lineage>
</organism>
<protein>
    <recommendedName>
        <fullName evidence="4">Tyrosine-protein kinase ephrin type A/B receptor-like domain-containing protein</fullName>
    </recommendedName>
</protein>
<dbReference type="AlphaFoldDB" id="A0A2G8LG79"/>
<name>A0A2G8LG79_STIJA</name>
<keyword evidence="3" id="KW-1185">Reference proteome</keyword>
<dbReference type="SUPFAM" id="SSF57184">
    <property type="entry name" value="Growth factor receptor domain"/>
    <property type="match status" value="1"/>
</dbReference>
<evidence type="ECO:0000313" key="3">
    <source>
        <dbReference type="Proteomes" id="UP000230750"/>
    </source>
</evidence>
<feature type="transmembrane region" description="Helical" evidence="1">
    <location>
        <begin position="404"/>
        <end position="422"/>
    </location>
</feature>
<feature type="non-terminal residue" evidence="2">
    <location>
        <position position="1"/>
    </location>
</feature>
<evidence type="ECO:0000256" key="1">
    <source>
        <dbReference type="SAM" id="Phobius"/>
    </source>
</evidence>
<dbReference type="InterPro" id="IPR009030">
    <property type="entry name" value="Growth_fac_rcpt_cys_sf"/>
</dbReference>
<keyword evidence="1" id="KW-0812">Transmembrane</keyword>
<sequence>YLFNNEISELQANTFGQVLNELHLYGNTISNLDLEFVSNHSGHLTLYVACDKIQSIGVPTFEGFQTKILCLSRDFSFNLNITDVTVINSLMASGFECNSGDGKPHICSPCKQGFYGKTTGGCQPCPPGGYYQDDIAKVSNIPNKVECKKCNAGTYVPLGEGVSSDDCIVCPEGTNKTIHAGFRACFCMDGYARTDRFNVCQICENDALDCYGKDYKTLRKGYFWNWEYPGANLTEYKSFVANLMTESANFDPSTTKYSGDLPNVHSCPRSESCLNNNTDIKGTCETGYEGLMCSKCINNYYIVLGRCLECPELVYSILEVIGILLLVICVYVLLVWQYKKQKSKVLHSTKRALIDMFISRFKIVLGFYQVVGEFFTSLHDLNWAGSLKVTQTVLITLLGWENRVTVLLTIGISVLFLILHARYLPMKSSFEQKLQMFALTAILINVLIATIDHDESEDGLTVFLILLNLIVIAIVFGELLMGVFHILGKLQVHIKVTTCAVTTLRRGKRLFKIRPKQVPLIDDKSNIQTEEQLK</sequence>
<feature type="transmembrane region" description="Helical" evidence="1">
    <location>
        <begin position="434"/>
        <end position="451"/>
    </location>
</feature>
<comment type="caution">
    <text evidence="2">The sequence shown here is derived from an EMBL/GenBank/DDBJ whole genome shotgun (WGS) entry which is preliminary data.</text>
</comment>
<dbReference type="Proteomes" id="UP000230750">
    <property type="component" value="Unassembled WGS sequence"/>
</dbReference>
<keyword evidence="1" id="KW-1133">Transmembrane helix</keyword>
<dbReference type="OrthoDB" id="5982776at2759"/>